<dbReference type="Pfam" id="PF12874">
    <property type="entry name" value="zf-met"/>
    <property type="match status" value="1"/>
</dbReference>
<keyword evidence="1" id="KW-0863">Zinc-finger</keyword>
<feature type="compositionally biased region" description="Low complexity" evidence="2">
    <location>
        <begin position="142"/>
        <end position="151"/>
    </location>
</feature>
<keyword evidence="1" id="KW-0479">Metal-binding</keyword>
<name>A0A9P6UZT0_9FUNG</name>
<feature type="region of interest" description="Disordered" evidence="2">
    <location>
        <begin position="120"/>
        <end position="160"/>
    </location>
</feature>
<feature type="compositionally biased region" description="Low complexity" evidence="2">
    <location>
        <begin position="67"/>
        <end position="79"/>
    </location>
</feature>
<evidence type="ECO:0000256" key="2">
    <source>
        <dbReference type="SAM" id="MobiDB-lite"/>
    </source>
</evidence>
<dbReference type="SUPFAM" id="SSF57667">
    <property type="entry name" value="beta-beta-alpha zinc fingers"/>
    <property type="match status" value="1"/>
</dbReference>
<feature type="region of interest" description="Disordered" evidence="2">
    <location>
        <begin position="47"/>
        <end position="87"/>
    </location>
</feature>
<dbReference type="OrthoDB" id="2108430at2759"/>
<dbReference type="AlphaFoldDB" id="A0A9P6UZT0"/>
<dbReference type="EMBL" id="JAAAIP010000033">
    <property type="protein sequence ID" value="KAG0328492.1"/>
    <property type="molecule type" value="Genomic_DNA"/>
</dbReference>
<protein>
    <recommendedName>
        <fullName evidence="3">C2H2-type domain-containing protein</fullName>
    </recommendedName>
</protein>
<proteinExistence type="predicted"/>
<evidence type="ECO:0000256" key="1">
    <source>
        <dbReference type="PROSITE-ProRule" id="PRU00042"/>
    </source>
</evidence>
<evidence type="ECO:0000313" key="5">
    <source>
        <dbReference type="Proteomes" id="UP000738325"/>
    </source>
</evidence>
<dbReference type="PROSITE" id="PS50157">
    <property type="entry name" value="ZINC_FINGER_C2H2_2"/>
    <property type="match status" value="1"/>
</dbReference>
<evidence type="ECO:0000313" key="4">
    <source>
        <dbReference type="EMBL" id="KAG0328492.1"/>
    </source>
</evidence>
<accession>A0A9P6UZT0</accession>
<evidence type="ECO:0000259" key="3">
    <source>
        <dbReference type="PROSITE" id="PS50157"/>
    </source>
</evidence>
<dbReference type="InterPro" id="IPR036236">
    <property type="entry name" value="Znf_C2H2_sf"/>
</dbReference>
<comment type="caution">
    <text evidence="4">The sequence shown here is derived from an EMBL/GenBank/DDBJ whole genome shotgun (WGS) entry which is preliminary data.</text>
</comment>
<dbReference type="Gene3D" id="3.30.160.60">
    <property type="entry name" value="Classic Zinc Finger"/>
    <property type="match status" value="1"/>
</dbReference>
<sequence>MNLAECIAALPRVERGLPRDIFAPLPTCPSPYSLELTLEYTRHINAPEDRGDASTSATAPRPPALRQQQQQPHVQSQTGGKAGGGGAGAGSGGFNCAVCKKSFSSEATWNNHQLSAKHIAAVKDADKKKSSKTGSKGGGKSTSGHQKQQQQQEEEQDPPEVVEALASFRKVEKISGENPGMAAPVLWKIAKALWSHRRAQETTRVLSLLIRVLDNLQQAASMTGSTSTAGKAPATAGPGSLSPTQISMTLYLSQLAMARLTLFISPSIAQQYYLDAIQGRWQMDPADIQSICEMVSTGSVVQLLERCREYLATHPKTEKLMTPLGTVATAASVAITAPKKPTDPNLKFLTILLESASMLSQHHGQRSSTSTSKLTTDDRIRGEASIALYAMSAALTGVSSGLGDSDSQSDSALTVTAILRNMATMYKHLNMLSSAAACLIRAGELELVTSKMRSDHQQGQLMWDLFQALLLAIDTADLVRMQRVIGLLEQCGVNNYLDVQTVVEVAQAVLYQDNDYLTHSAAYAIEHLLLLLHEGDADSKAHLLIYQNTTPAASIDTLIRVQQRVT</sequence>
<gene>
    <name evidence="4" type="ORF">BGZ99_005187</name>
</gene>
<dbReference type="GO" id="GO:0008270">
    <property type="term" value="F:zinc ion binding"/>
    <property type="evidence" value="ECO:0007669"/>
    <property type="project" value="UniProtKB-KW"/>
</dbReference>
<dbReference type="InterPro" id="IPR013087">
    <property type="entry name" value="Znf_C2H2_type"/>
</dbReference>
<dbReference type="Proteomes" id="UP000738325">
    <property type="component" value="Unassembled WGS sequence"/>
</dbReference>
<dbReference type="PROSITE" id="PS00028">
    <property type="entry name" value="ZINC_FINGER_C2H2_1"/>
    <property type="match status" value="1"/>
</dbReference>
<reference evidence="4" key="1">
    <citation type="journal article" date="2020" name="Fungal Divers.">
        <title>Resolving the Mortierellaceae phylogeny through synthesis of multi-gene phylogenetics and phylogenomics.</title>
        <authorList>
            <person name="Vandepol N."/>
            <person name="Liber J."/>
            <person name="Desiro A."/>
            <person name="Na H."/>
            <person name="Kennedy M."/>
            <person name="Barry K."/>
            <person name="Grigoriev I.V."/>
            <person name="Miller A.N."/>
            <person name="O'Donnell K."/>
            <person name="Stajich J.E."/>
            <person name="Bonito G."/>
        </authorList>
    </citation>
    <scope>NUCLEOTIDE SEQUENCE</scope>
    <source>
        <strain evidence="4">REB-010B</strain>
    </source>
</reference>
<organism evidence="4 5">
    <name type="scientific">Dissophora globulifera</name>
    <dbReference type="NCBI Taxonomy" id="979702"/>
    <lineage>
        <taxon>Eukaryota</taxon>
        <taxon>Fungi</taxon>
        <taxon>Fungi incertae sedis</taxon>
        <taxon>Mucoromycota</taxon>
        <taxon>Mortierellomycotina</taxon>
        <taxon>Mortierellomycetes</taxon>
        <taxon>Mortierellales</taxon>
        <taxon>Mortierellaceae</taxon>
        <taxon>Dissophora</taxon>
    </lineage>
</organism>
<feature type="domain" description="C2H2-type" evidence="3">
    <location>
        <begin position="94"/>
        <end position="118"/>
    </location>
</feature>
<keyword evidence="1" id="KW-0862">Zinc</keyword>
<keyword evidence="5" id="KW-1185">Reference proteome</keyword>